<dbReference type="Pfam" id="PF00534">
    <property type="entry name" value="Glycos_transf_1"/>
    <property type="match status" value="1"/>
</dbReference>
<reference evidence="3 4" key="1">
    <citation type="submission" date="2018-05" db="EMBL/GenBank/DDBJ databases">
        <title>Paenibacillus flagellatus sp. nov., isolated from selenium mineral soil.</title>
        <authorList>
            <person name="Dai X."/>
        </authorList>
    </citation>
    <scope>NUCLEOTIDE SEQUENCE [LARGE SCALE GENOMIC DNA]</scope>
    <source>
        <strain evidence="3 4">DXL2</strain>
    </source>
</reference>
<dbReference type="OrthoDB" id="9804196at2"/>
<organism evidence="3 4">
    <name type="scientific">Paenibacillus flagellatus</name>
    <dbReference type="NCBI Taxonomy" id="2211139"/>
    <lineage>
        <taxon>Bacteria</taxon>
        <taxon>Bacillati</taxon>
        <taxon>Bacillota</taxon>
        <taxon>Bacilli</taxon>
        <taxon>Bacillales</taxon>
        <taxon>Paenibacillaceae</taxon>
        <taxon>Paenibacillus</taxon>
    </lineage>
</organism>
<name>A0A2V5KC85_9BACL</name>
<evidence type="ECO:0000259" key="1">
    <source>
        <dbReference type="Pfam" id="PF00534"/>
    </source>
</evidence>
<dbReference type="GO" id="GO:0016757">
    <property type="term" value="F:glycosyltransferase activity"/>
    <property type="evidence" value="ECO:0007669"/>
    <property type="project" value="InterPro"/>
</dbReference>
<evidence type="ECO:0008006" key="5">
    <source>
        <dbReference type="Google" id="ProtNLM"/>
    </source>
</evidence>
<evidence type="ECO:0000259" key="2">
    <source>
        <dbReference type="Pfam" id="PF13439"/>
    </source>
</evidence>
<evidence type="ECO:0000313" key="4">
    <source>
        <dbReference type="Proteomes" id="UP000247476"/>
    </source>
</evidence>
<dbReference type="Pfam" id="PF13439">
    <property type="entry name" value="Glyco_transf_4"/>
    <property type="match status" value="1"/>
</dbReference>
<proteinExistence type="predicted"/>
<dbReference type="EMBL" id="QJVJ01000001">
    <property type="protein sequence ID" value="PYI57201.1"/>
    <property type="molecule type" value="Genomic_DNA"/>
</dbReference>
<dbReference type="InterPro" id="IPR001296">
    <property type="entry name" value="Glyco_trans_1"/>
</dbReference>
<dbReference type="RefSeq" id="WP_110838240.1">
    <property type="nucleotide sequence ID" value="NZ_QJVJ01000001.1"/>
</dbReference>
<comment type="caution">
    <text evidence="3">The sequence shown here is derived from an EMBL/GenBank/DDBJ whole genome shotgun (WGS) entry which is preliminary data.</text>
</comment>
<keyword evidence="4" id="KW-1185">Reference proteome</keyword>
<accession>A0A2V5KC85</accession>
<sequence length="404" mass="44874">MNGSGEKLKIVYIIGTLIPGGAERHLIELMKSLDRSEFHPIVYCMNDKGVLAEQVEAMSIQVKPFGYKTDPTDSIGVKIKKVIRLILDLRKSLRKDRPQIVHSYLFWPNTFGTIAAKLAGIRFTITSRRSLGLFKNGRPMMQRIENAINLLTDVITVNSQEVLNDTVRREKYVRDKLALVYNGVDLNKFSTSPGMREVWKRELKIPADHLVITNVANLALCKGHVEFLEAAAELLKSNPKLTFLLIGRDRGMLDSLTDLARELKISNNVQFLGGCNNVEEILNTSDIQVLSSYEEGFSNAILEGMAVSLPMVVTNVGGNAEAVIDGYNGFVVPPKNSIALAKAMSRLIEDVGLRQTMGWRGRTRAESLFGLQAMADSYRSLYLELMDKGRIASYAGKGAQYESG</sequence>
<feature type="domain" description="Glycosyltransferase subfamily 4-like N-terminal" evidence="2">
    <location>
        <begin position="19"/>
        <end position="187"/>
    </location>
</feature>
<feature type="domain" description="Glycosyl transferase family 1" evidence="1">
    <location>
        <begin position="196"/>
        <end position="363"/>
    </location>
</feature>
<dbReference type="InterPro" id="IPR028098">
    <property type="entry name" value="Glyco_trans_4-like_N"/>
</dbReference>
<gene>
    <name evidence="3" type="ORF">DLM86_01805</name>
</gene>
<dbReference type="SUPFAM" id="SSF53756">
    <property type="entry name" value="UDP-Glycosyltransferase/glycogen phosphorylase"/>
    <property type="match status" value="1"/>
</dbReference>
<evidence type="ECO:0000313" key="3">
    <source>
        <dbReference type="EMBL" id="PYI57201.1"/>
    </source>
</evidence>
<dbReference type="Proteomes" id="UP000247476">
    <property type="component" value="Unassembled WGS sequence"/>
</dbReference>
<dbReference type="PANTHER" id="PTHR12526">
    <property type="entry name" value="GLYCOSYLTRANSFERASE"/>
    <property type="match status" value="1"/>
</dbReference>
<dbReference type="Gene3D" id="3.40.50.2000">
    <property type="entry name" value="Glycogen Phosphorylase B"/>
    <property type="match status" value="2"/>
</dbReference>
<protein>
    <recommendedName>
        <fullName evidence="5">Glycosyltransferase</fullName>
    </recommendedName>
</protein>
<dbReference type="AlphaFoldDB" id="A0A2V5KC85"/>